<accession>A0AAF0VBU9</accession>
<protein>
    <submittedName>
        <fullName evidence="1">Uncharacterized protein</fullName>
    </submittedName>
</protein>
<evidence type="ECO:0000313" key="1">
    <source>
        <dbReference type="EMBL" id="WNE84557.1"/>
    </source>
</evidence>
<name>A0AAF0VBU9_BIFAD</name>
<evidence type="ECO:0000313" key="2">
    <source>
        <dbReference type="Proteomes" id="UP000193179"/>
    </source>
</evidence>
<gene>
    <name evidence="1" type="ORF">B0703_05965</name>
</gene>
<sequence>MIGNKNIQRGLMAVLMAVAMVFPLAGCENEADADDVEDGSDCIDVRGDFTADECRIKLHDGRTVTCINFDTYKGGGGLSCDWNNASGKDLEQTE</sequence>
<dbReference type="EMBL" id="CP133648">
    <property type="protein sequence ID" value="WNE84557.1"/>
    <property type="molecule type" value="Genomic_DNA"/>
</dbReference>
<reference evidence="1" key="1">
    <citation type="journal article" date="2016" name="Sci. Rep.">
        <title>Evaluation of genetic diversity among strains of the human gut commensal Bifidobacterium adolescentis.</title>
        <authorList>
            <person name="Duranti S."/>
            <person name="Milani C."/>
            <person name="Lugli G.A."/>
            <person name="Mancabelli L."/>
            <person name="Turroni F."/>
            <person name="Ferrario C."/>
            <person name="Mangifesta M."/>
            <person name="Viappiani A."/>
            <person name="Sanchez B."/>
            <person name="Margolles A."/>
            <person name="van Sinderen D."/>
            <person name="Ventura M."/>
        </authorList>
    </citation>
    <scope>NUCLEOTIDE SEQUENCE</scope>
    <source>
        <strain evidence="1">703B</strain>
    </source>
</reference>
<dbReference type="Proteomes" id="UP000193179">
    <property type="component" value="Chromosome"/>
</dbReference>
<reference evidence="1" key="2">
    <citation type="submission" date="2023-09" db="EMBL/GenBank/DDBJ databases">
        <title>Ecological and genomic based identification of the Bifidobacterium adolescentis prototype of the healthy human gut microbiota.</title>
        <authorList>
            <person name="Lugli G.A."/>
            <person name="Argentini C."/>
            <person name="Tarracchini C."/>
            <person name="Fontana F."/>
            <person name="Alessandri G."/>
            <person name="Mancabelli L."/>
            <person name="Milani C."/>
            <person name="Turroni F."/>
            <person name="Ventura M."/>
        </authorList>
    </citation>
    <scope>NUCLEOTIDE SEQUENCE</scope>
    <source>
        <strain evidence="1">703B</strain>
    </source>
</reference>
<organism evidence="1 2">
    <name type="scientific">Bifidobacterium adolescentis</name>
    <dbReference type="NCBI Taxonomy" id="1680"/>
    <lineage>
        <taxon>Bacteria</taxon>
        <taxon>Bacillati</taxon>
        <taxon>Actinomycetota</taxon>
        <taxon>Actinomycetes</taxon>
        <taxon>Bifidobacteriales</taxon>
        <taxon>Bifidobacteriaceae</taxon>
        <taxon>Bifidobacterium</taxon>
    </lineage>
</organism>
<dbReference type="RefSeq" id="WP_085347192.1">
    <property type="nucleotide sequence ID" value="NZ_CP133648.1"/>
</dbReference>
<dbReference type="AlphaFoldDB" id="A0AAF0VBU9"/>
<proteinExistence type="predicted"/>